<comment type="similarity">
    <text evidence="1">Belongs to the GeBP family.</text>
</comment>
<protein>
    <recommendedName>
        <fullName evidence="3">Glabrous enhancer-binding protein-like DBD domain-containing protein</fullName>
    </recommendedName>
</protein>
<evidence type="ECO:0000313" key="5">
    <source>
        <dbReference type="Proteomes" id="UP000507222"/>
    </source>
</evidence>
<dbReference type="InterPro" id="IPR053932">
    <property type="entry name" value="GeBP-like_DBD"/>
</dbReference>
<reference evidence="4 5" key="1">
    <citation type="submission" date="2020-05" db="EMBL/GenBank/DDBJ databases">
        <authorList>
            <person name="Campoy J."/>
            <person name="Schneeberger K."/>
            <person name="Spophaly S."/>
        </authorList>
    </citation>
    <scope>NUCLEOTIDE SEQUENCE [LARGE SCALE GENOMIC DNA]</scope>
    <source>
        <strain evidence="4">PruArmRojPasFocal</strain>
    </source>
</reference>
<gene>
    <name evidence="4" type="ORF">CURHAP_LOCUS41650</name>
</gene>
<dbReference type="PANTHER" id="PTHR31662">
    <property type="entry name" value="BNAANNG10740D PROTEIN-RELATED"/>
    <property type="match status" value="1"/>
</dbReference>
<accession>A0A6J5VIM2</accession>
<name>A0A6J5VIM2_PRUAR</name>
<evidence type="ECO:0000259" key="3">
    <source>
        <dbReference type="Pfam" id="PF04504"/>
    </source>
</evidence>
<evidence type="ECO:0000256" key="1">
    <source>
        <dbReference type="ARBA" id="ARBA00010820"/>
    </source>
</evidence>
<feature type="region of interest" description="Disordered" evidence="2">
    <location>
        <begin position="1"/>
        <end position="93"/>
    </location>
</feature>
<dbReference type="Pfam" id="PF04504">
    <property type="entry name" value="GeBP-like_DBD"/>
    <property type="match status" value="1"/>
</dbReference>
<evidence type="ECO:0000313" key="4">
    <source>
        <dbReference type="EMBL" id="CAB4285758.1"/>
    </source>
</evidence>
<dbReference type="GO" id="GO:0005634">
    <property type="term" value="C:nucleus"/>
    <property type="evidence" value="ECO:0007669"/>
    <property type="project" value="TreeGrafter"/>
</dbReference>
<evidence type="ECO:0000256" key="2">
    <source>
        <dbReference type="SAM" id="MobiDB-lite"/>
    </source>
</evidence>
<feature type="domain" description="Glabrous enhancer-binding protein-like DBD" evidence="3">
    <location>
        <begin position="94"/>
        <end position="136"/>
    </location>
</feature>
<organism evidence="4 5">
    <name type="scientific">Prunus armeniaca</name>
    <name type="common">Apricot</name>
    <name type="synonym">Armeniaca vulgaris</name>
    <dbReference type="NCBI Taxonomy" id="36596"/>
    <lineage>
        <taxon>Eukaryota</taxon>
        <taxon>Viridiplantae</taxon>
        <taxon>Streptophyta</taxon>
        <taxon>Embryophyta</taxon>
        <taxon>Tracheophyta</taxon>
        <taxon>Spermatophyta</taxon>
        <taxon>Magnoliopsida</taxon>
        <taxon>eudicotyledons</taxon>
        <taxon>Gunneridae</taxon>
        <taxon>Pentapetalae</taxon>
        <taxon>rosids</taxon>
        <taxon>fabids</taxon>
        <taxon>Rosales</taxon>
        <taxon>Rosaceae</taxon>
        <taxon>Amygdaloideae</taxon>
        <taxon>Amygdaleae</taxon>
        <taxon>Prunus</taxon>
    </lineage>
</organism>
<dbReference type="GO" id="GO:0006355">
    <property type="term" value="P:regulation of DNA-templated transcription"/>
    <property type="evidence" value="ECO:0007669"/>
    <property type="project" value="InterPro"/>
</dbReference>
<proteinExistence type="inferred from homology"/>
<dbReference type="EMBL" id="CAEKDK010000007">
    <property type="protein sequence ID" value="CAB4285758.1"/>
    <property type="molecule type" value="Genomic_DNA"/>
</dbReference>
<dbReference type="AlphaFoldDB" id="A0A6J5VIM2"/>
<dbReference type="Proteomes" id="UP000507222">
    <property type="component" value="Unassembled WGS sequence"/>
</dbReference>
<sequence length="215" mass="24335">MVAPTPESKSEELEPLKVAPAPASESEEPEPSKGASTPEFELEESEPPKVAPTPESEFEEPKPLKVAPTPEFEEPEPPTIAPTPEFEFESKKGLNPYDKIRRLKKKYETNVAKGKKYNTVKPHQLKVFDLYKKVWGSNEGSIEVSAGWRELGLVEGGLELIRDPKLAELKEQQKKLRVAEFELLVRWGELMREQVKLVGRRGELTREHAKLVRKG</sequence>
<dbReference type="InterPro" id="IPR007592">
    <property type="entry name" value="GEBP"/>
</dbReference>
<dbReference type="PANTHER" id="PTHR31662:SF33">
    <property type="entry name" value="DNA-BINDING STOREKEEPER PROTEIN TRANSCRIPTIONAL REGULATOR-LIKE PROTEIN"/>
    <property type="match status" value="1"/>
</dbReference>